<evidence type="ECO:0000256" key="3">
    <source>
        <dbReference type="ARBA" id="ARBA00023015"/>
    </source>
</evidence>
<evidence type="ECO:0000313" key="12">
    <source>
        <dbReference type="Proteomes" id="UP000249203"/>
    </source>
</evidence>
<organism evidence="10 12">
    <name type="scientific">Aliidiomarina maris</name>
    <dbReference type="NCBI Taxonomy" id="531312"/>
    <lineage>
        <taxon>Bacteria</taxon>
        <taxon>Pseudomonadati</taxon>
        <taxon>Pseudomonadota</taxon>
        <taxon>Gammaproteobacteria</taxon>
        <taxon>Alteromonadales</taxon>
        <taxon>Idiomarinaceae</taxon>
        <taxon>Aliidiomarina</taxon>
    </lineage>
</organism>
<evidence type="ECO:0000259" key="9">
    <source>
        <dbReference type="PROSITE" id="PS51755"/>
    </source>
</evidence>
<evidence type="ECO:0000313" key="10">
    <source>
        <dbReference type="EMBL" id="RAJ99088.1"/>
    </source>
</evidence>
<dbReference type="RefSeq" id="WP_111568709.1">
    <property type="nucleotide sequence ID" value="NZ_PIPK01000002.1"/>
</dbReference>
<dbReference type="EMBL" id="PIPK01000002">
    <property type="protein sequence ID" value="RUO27751.1"/>
    <property type="molecule type" value="Genomic_DNA"/>
</dbReference>
<dbReference type="PANTHER" id="PTHR48111">
    <property type="entry name" value="REGULATOR OF RPOS"/>
    <property type="match status" value="1"/>
</dbReference>
<keyword evidence="3" id="KW-0805">Transcription regulation</keyword>
<keyword evidence="13" id="KW-1185">Reference proteome</keyword>
<dbReference type="GO" id="GO:0000156">
    <property type="term" value="F:phosphorelay response regulator activity"/>
    <property type="evidence" value="ECO:0007669"/>
    <property type="project" value="TreeGrafter"/>
</dbReference>
<accession>A0A327X1J7</accession>
<reference evidence="11 13" key="1">
    <citation type="journal article" date="2018" name="Front. Microbiol.">
        <title>Genome-Based Analysis Reveals the Taxonomy and Diversity of the Family Idiomarinaceae.</title>
        <authorList>
            <person name="Liu Y."/>
            <person name="Lai Q."/>
            <person name="Shao Z."/>
        </authorList>
    </citation>
    <scope>NUCLEOTIDE SEQUENCE [LARGE SCALE GENOMIC DNA]</scope>
    <source>
        <strain evidence="11 13">CF12-14</strain>
    </source>
</reference>
<dbReference type="EMBL" id="QLMD01000003">
    <property type="protein sequence ID" value="RAJ99088.1"/>
    <property type="molecule type" value="Genomic_DNA"/>
</dbReference>
<dbReference type="InterPro" id="IPR001789">
    <property type="entry name" value="Sig_transdc_resp-reg_receiver"/>
</dbReference>
<reference evidence="10 12" key="2">
    <citation type="submission" date="2018-06" db="EMBL/GenBank/DDBJ databases">
        <title>Genomic Encyclopedia of Type Strains, Phase III (KMG-III): the genomes of soil and plant-associated and newly described type strains.</title>
        <authorList>
            <person name="Whitman W."/>
        </authorList>
    </citation>
    <scope>NUCLEOTIDE SEQUENCE [LARGE SCALE GENOMIC DNA]</scope>
    <source>
        <strain evidence="10 12">CGMCC 1.15366</strain>
    </source>
</reference>
<evidence type="ECO:0000313" key="11">
    <source>
        <dbReference type="EMBL" id="RUO27751.1"/>
    </source>
</evidence>
<evidence type="ECO:0000256" key="4">
    <source>
        <dbReference type="ARBA" id="ARBA00023125"/>
    </source>
</evidence>
<evidence type="ECO:0000256" key="2">
    <source>
        <dbReference type="ARBA" id="ARBA00023012"/>
    </source>
</evidence>
<dbReference type="SUPFAM" id="SSF52172">
    <property type="entry name" value="CheY-like"/>
    <property type="match status" value="1"/>
</dbReference>
<dbReference type="GO" id="GO:0005829">
    <property type="term" value="C:cytosol"/>
    <property type="evidence" value="ECO:0007669"/>
    <property type="project" value="TreeGrafter"/>
</dbReference>
<feature type="DNA-binding region" description="OmpR/PhoB-type" evidence="7">
    <location>
        <begin position="128"/>
        <end position="230"/>
    </location>
</feature>
<dbReference type="Proteomes" id="UP000249203">
    <property type="component" value="Unassembled WGS sequence"/>
</dbReference>
<dbReference type="Pfam" id="PF00072">
    <property type="entry name" value="Response_reg"/>
    <property type="match status" value="1"/>
</dbReference>
<dbReference type="Proteomes" id="UP000287865">
    <property type="component" value="Unassembled WGS sequence"/>
</dbReference>
<feature type="domain" description="Response regulatory" evidence="8">
    <location>
        <begin position="6"/>
        <end position="122"/>
    </location>
</feature>
<dbReference type="AlphaFoldDB" id="A0A327X1J7"/>
<dbReference type="Pfam" id="PF00486">
    <property type="entry name" value="Trans_reg_C"/>
    <property type="match status" value="1"/>
</dbReference>
<evidence type="ECO:0000259" key="8">
    <source>
        <dbReference type="PROSITE" id="PS50110"/>
    </source>
</evidence>
<name>A0A327X1J7_9GAMM</name>
<dbReference type="OrthoDB" id="9802426at2"/>
<dbReference type="FunFam" id="3.40.50.2300:FF:000001">
    <property type="entry name" value="DNA-binding response regulator PhoB"/>
    <property type="match status" value="1"/>
</dbReference>
<dbReference type="InterPro" id="IPR011006">
    <property type="entry name" value="CheY-like_superfamily"/>
</dbReference>
<protein>
    <submittedName>
        <fullName evidence="10">Two-component system response regulator BaeR</fullName>
    </submittedName>
</protein>
<dbReference type="CDD" id="cd00383">
    <property type="entry name" value="trans_reg_C"/>
    <property type="match status" value="1"/>
</dbReference>
<evidence type="ECO:0000256" key="1">
    <source>
        <dbReference type="ARBA" id="ARBA00022553"/>
    </source>
</evidence>
<dbReference type="GO" id="GO:0032993">
    <property type="term" value="C:protein-DNA complex"/>
    <property type="evidence" value="ECO:0007669"/>
    <property type="project" value="TreeGrafter"/>
</dbReference>
<dbReference type="PROSITE" id="PS50110">
    <property type="entry name" value="RESPONSE_REGULATORY"/>
    <property type="match status" value="1"/>
</dbReference>
<keyword evidence="2" id="KW-0902">Two-component regulatory system</keyword>
<dbReference type="InterPro" id="IPR036388">
    <property type="entry name" value="WH-like_DNA-bd_sf"/>
</dbReference>
<keyword evidence="4 7" id="KW-0238">DNA-binding</keyword>
<dbReference type="GO" id="GO:0000976">
    <property type="term" value="F:transcription cis-regulatory region binding"/>
    <property type="evidence" value="ECO:0007669"/>
    <property type="project" value="TreeGrafter"/>
</dbReference>
<feature type="domain" description="OmpR/PhoB-type" evidence="9">
    <location>
        <begin position="128"/>
        <end position="230"/>
    </location>
</feature>
<dbReference type="InterPro" id="IPR039420">
    <property type="entry name" value="WalR-like"/>
</dbReference>
<dbReference type="Gene3D" id="3.40.50.2300">
    <property type="match status" value="1"/>
</dbReference>
<keyword evidence="1 6" id="KW-0597">Phosphoprotein</keyword>
<proteinExistence type="predicted"/>
<evidence type="ECO:0000256" key="5">
    <source>
        <dbReference type="ARBA" id="ARBA00023163"/>
    </source>
</evidence>
<dbReference type="PANTHER" id="PTHR48111:SF59">
    <property type="entry name" value="TRANSCRIPTIONAL REGULATORY PROTEIN BAER"/>
    <property type="match status" value="1"/>
</dbReference>
<dbReference type="InterPro" id="IPR001867">
    <property type="entry name" value="OmpR/PhoB-type_DNA-bd"/>
</dbReference>
<sequence length="234" mass="26364">MPDAASILVVEDEADIQGLLRDYLQHAGMQVTLESDGAAALERLKAAGANDFDVVILDIMLPSLDGLAVCQQLREFSHVPVIFLTARHDEIDRLLGLRLGADDYICKPFSPREVVARVEAIVRRHRWQQGATAQPNTGLQLDTDSYTARLNGQPIDLTPVEFRLLDTLQKQPGRVFRRDQLVQAAYDDYRVVSDRTIDSHIKNLRIKLQQVAPELQLLHSVYGVGYRFEWPTPP</sequence>
<feature type="modified residue" description="4-aspartylphosphate" evidence="6">
    <location>
        <position position="58"/>
    </location>
</feature>
<dbReference type="SMART" id="SM00862">
    <property type="entry name" value="Trans_reg_C"/>
    <property type="match status" value="1"/>
</dbReference>
<keyword evidence="5" id="KW-0804">Transcription</keyword>
<evidence type="ECO:0000256" key="7">
    <source>
        <dbReference type="PROSITE-ProRule" id="PRU01091"/>
    </source>
</evidence>
<dbReference type="SMART" id="SM00448">
    <property type="entry name" value="REC"/>
    <property type="match status" value="1"/>
</dbReference>
<dbReference type="Gene3D" id="6.10.250.690">
    <property type="match status" value="1"/>
</dbReference>
<comment type="caution">
    <text evidence="10">The sequence shown here is derived from an EMBL/GenBank/DDBJ whole genome shotgun (WGS) entry which is preliminary data.</text>
</comment>
<dbReference type="GO" id="GO:0006355">
    <property type="term" value="P:regulation of DNA-templated transcription"/>
    <property type="evidence" value="ECO:0007669"/>
    <property type="project" value="InterPro"/>
</dbReference>
<evidence type="ECO:0000256" key="6">
    <source>
        <dbReference type="PROSITE-ProRule" id="PRU00169"/>
    </source>
</evidence>
<gene>
    <name evidence="10" type="ORF">B0I24_10382</name>
    <name evidence="11" type="ORF">CWE07_03830</name>
</gene>
<evidence type="ECO:0000313" key="13">
    <source>
        <dbReference type="Proteomes" id="UP000287865"/>
    </source>
</evidence>
<dbReference type="Gene3D" id="1.10.10.10">
    <property type="entry name" value="Winged helix-like DNA-binding domain superfamily/Winged helix DNA-binding domain"/>
    <property type="match status" value="1"/>
</dbReference>
<dbReference type="PROSITE" id="PS51755">
    <property type="entry name" value="OMPR_PHOB"/>
    <property type="match status" value="1"/>
</dbReference>